<dbReference type="Proteomes" id="UP000286038">
    <property type="component" value="Unassembled WGS sequence"/>
</dbReference>
<comment type="subcellular location">
    <subcellularLocation>
        <location evidence="1">Cell membrane</location>
        <topology evidence="1">Multi-pass membrane protein</topology>
    </subcellularLocation>
</comment>
<dbReference type="PANTHER" id="PTHR43298:SF2">
    <property type="entry name" value="FMN_FAD EXPORTER YEEO-RELATED"/>
    <property type="match status" value="1"/>
</dbReference>
<evidence type="ECO:0000256" key="5">
    <source>
        <dbReference type="ARBA" id="ARBA00022692"/>
    </source>
</evidence>
<sequence>MNWLQKYREDYSATIKIGVPIVLGQLGIVVVGLVDNIMVGHFSTSDLAAASFVNSVFNIPILFGMGFSYGLTPLVGQFFGRGDKFRVGGLLRNSLLANFMIGLFLSVVMGIMYLNVHRMGQPEELLPLIRPYFLLQLTSLVFVMMFNSFKQFADGITDTKTSMWIMLSANLLNIIGNSLLIYGVWGLPALGLAGAGISTLTSRIFMFVAFAILFFRKQSYRRYLVGYHRTTYNTGDLKVLNRMGMMVGLQMGMETALFSISGVMIGWLGTVPLAAHQVVASISTLGFMVYYGVGSAVSIRVSNFFGRGDIAGVRRATLAGTHLLGLLAISVSVFFLLVREHIGWLYTSSEDVVNLVAVLMVILVFYQFGDSLQIIFANALRGVADVTSMAVISFIGYFVIALPVSYICGFVLDWGIEGIWLGYPVGLTLTGGMMCWRFYYFLRKKG</sequence>
<feature type="transmembrane region" description="Helical" evidence="10">
    <location>
        <begin position="128"/>
        <end position="149"/>
    </location>
</feature>
<feature type="transmembrane region" description="Helical" evidence="10">
    <location>
        <begin position="21"/>
        <end position="43"/>
    </location>
</feature>
<dbReference type="RefSeq" id="WP_118449913.1">
    <property type="nucleotide sequence ID" value="NZ_CABJDM010000009.1"/>
</dbReference>
<evidence type="ECO:0000256" key="10">
    <source>
        <dbReference type="SAM" id="Phobius"/>
    </source>
</evidence>
<evidence type="ECO:0000256" key="6">
    <source>
        <dbReference type="ARBA" id="ARBA00022989"/>
    </source>
</evidence>
<keyword evidence="4" id="KW-1003">Cell membrane</keyword>
<keyword evidence="5 10" id="KW-0812">Transmembrane</keyword>
<keyword evidence="2" id="KW-0813">Transport</keyword>
<feature type="transmembrane region" description="Helical" evidence="10">
    <location>
        <begin position="390"/>
        <end position="412"/>
    </location>
</feature>
<feature type="transmembrane region" description="Helical" evidence="10">
    <location>
        <begin position="352"/>
        <end position="369"/>
    </location>
</feature>
<feature type="transmembrane region" description="Helical" evidence="10">
    <location>
        <begin position="191"/>
        <end position="215"/>
    </location>
</feature>
<protein>
    <recommendedName>
        <fullName evidence="9">Multidrug-efflux transporter</fullName>
    </recommendedName>
</protein>
<dbReference type="EMBL" id="QRPV01000009">
    <property type="protein sequence ID" value="RHM43330.1"/>
    <property type="molecule type" value="Genomic_DNA"/>
</dbReference>
<feature type="transmembrane region" description="Helical" evidence="10">
    <location>
        <begin position="95"/>
        <end position="116"/>
    </location>
</feature>
<feature type="transmembrane region" description="Helical" evidence="10">
    <location>
        <begin position="274"/>
        <end position="297"/>
    </location>
</feature>
<feature type="transmembrane region" description="Helical" evidence="10">
    <location>
        <begin position="161"/>
        <end position="185"/>
    </location>
</feature>
<organism evidence="11 12">
    <name type="scientific">Butyricimonas virosa</name>
    <dbReference type="NCBI Taxonomy" id="544645"/>
    <lineage>
        <taxon>Bacteria</taxon>
        <taxon>Pseudomonadati</taxon>
        <taxon>Bacteroidota</taxon>
        <taxon>Bacteroidia</taxon>
        <taxon>Bacteroidales</taxon>
        <taxon>Odoribacteraceae</taxon>
        <taxon>Butyricimonas</taxon>
    </lineage>
</organism>
<feature type="transmembrane region" description="Helical" evidence="10">
    <location>
        <begin position="247"/>
        <end position="268"/>
    </location>
</feature>
<keyword evidence="6 10" id="KW-1133">Transmembrane helix</keyword>
<dbReference type="AlphaFoldDB" id="A0A415QIR2"/>
<dbReference type="PANTHER" id="PTHR43298">
    <property type="entry name" value="MULTIDRUG RESISTANCE PROTEIN NORM-RELATED"/>
    <property type="match status" value="1"/>
</dbReference>
<evidence type="ECO:0000256" key="9">
    <source>
        <dbReference type="ARBA" id="ARBA00031636"/>
    </source>
</evidence>
<accession>A0A415QIR2</accession>
<dbReference type="GO" id="GO:0042910">
    <property type="term" value="F:xenobiotic transmembrane transporter activity"/>
    <property type="evidence" value="ECO:0007669"/>
    <property type="project" value="InterPro"/>
</dbReference>
<feature type="transmembrane region" description="Helical" evidence="10">
    <location>
        <begin position="55"/>
        <end position="75"/>
    </location>
</feature>
<evidence type="ECO:0000256" key="4">
    <source>
        <dbReference type="ARBA" id="ARBA00022475"/>
    </source>
</evidence>
<reference evidence="11 12" key="1">
    <citation type="submission" date="2018-08" db="EMBL/GenBank/DDBJ databases">
        <title>A genome reference for cultivated species of the human gut microbiota.</title>
        <authorList>
            <person name="Zou Y."/>
            <person name="Xue W."/>
            <person name="Luo G."/>
        </authorList>
    </citation>
    <scope>NUCLEOTIDE SEQUENCE [LARGE SCALE GENOMIC DNA]</scope>
    <source>
        <strain evidence="11 12">AF34-33</strain>
    </source>
</reference>
<dbReference type="CDD" id="cd13131">
    <property type="entry name" value="MATE_NorM_like"/>
    <property type="match status" value="1"/>
</dbReference>
<evidence type="ECO:0000256" key="2">
    <source>
        <dbReference type="ARBA" id="ARBA00022448"/>
    </source>
</evidence>
<dbReference type="GO" id="GO:0006811">
    <property type="term" value="P:monoatomic ion transport"/>
    <property type="evidence" value="ECO:0007669"/>
    <property type="project" value="UniProtKB-KW"/>
</dbReference>
<proteinExistence type="predicted"/>
<gene>
    <name evidence="11" type="ORF">DWZ68_09675</name>
</gene>
<dbReference type="GO" id="GO:0015297">
    <property type="term" value="F:antiporter activity"/>
    <property type="evidence" value="ECO:0007669"/>
    <property type="project" value="UniProtKB-KW"/>
</dbReference>
<evidence type="ECO:0000256" key="8">
    <source>
        <dbReference type="ARBA" id="ARBA00023136"/>
    </source>
</evidence>
<comment type="caution">
    <text evidence="11">The sequence shown here is derived from an EMBL/GenBank/DDBJ whole genome shotgun (WGS) entry which is preliminary data.</text>
</comment>
<evidence type="ECO:0000256" key="3">
    <source>
        <dbReference type="ARBA" id="ARBA00022449"/>
    </source>
</evidence>
<dbReference type="InterPro" id="IPR002528">
    <property type="entry name" value="MATE_fam"/>
</dbReference>
<evidence type="ECO:0000313" key="12">
    <source>
        <dbReference type="Proteomes" id="UP000286038"/>
    </source>
</evidence>
<keyword evidence="3" id="KW-0050">Antiport</keyword>
<evidence type="ECO:0000256" key="1">
    <source>
        <dbReference type="ARBA" id="ARBA00004651"/>
    </source>
</evidence>
<dbReference type="PIRSF" id="PIRSF006603">
    <property type="entry name" value="DinF"/>
    <property type="match status" value="1"/>
</dbReference>
<dbReference type="Pfam" id="PF01554">
    <property type="entry name" value="MatE"/>
    <property type="match status" value="2"/>
</dbReference>
<name>A0A415QIR2_9BACT</name>
<dbReference type="GO" id="GO:0005886">
    <property type="term" value="C:plasma membrane"/>
    <property type="evidence" value="ECO:0007669"/>
    <property type="project" value="UniProtKB-SubCell"/>
</dbReference>
<evidence type="ECO:0000256" key="7">
    <source>
        <dbReference type="ARBA" id="ARBA00023065"/>
    </source>
</evidence>
<dbReference type="InterPro" id="IPR048279">
    <property type="entry name" value="MdtK-like"/>
</dbReference>
<feature type="transmembrane region" description="Helical" evidence="10">
    <location>
        <begin position="318"/>
        <end position="337"/>
    </location>
</feature>
<dbReference type="NCBIfam" id="TIGR00797">
    <property type="entry name" value="matE"/>
    <property type="match status" value="1"/>
</dbReference>
<keyword evidence="8 10" id="KW-0472">Membrane</keyword>
<evidence type="ECO:0000313" key="11">
    <source>
        <dbReference type="EMBL" id="RHM43330.1"/>
    </source>
</evidence>
<feature type="transmembrane region" description="Helical" evidence="10">
    <location>
        <begin position="418"/>
        <end position="440"/>
    </location>
</feature>
<keyword evidence="7" id="KW-0406">Ion transport</keyword>
<dbReference type="InterPro" id="IPR050222">
    <property type="entry name" value="MATE_MdtK"/>
</dbReference>